<gene>
    <name evidence="11" type="ORF">J5N97_030101</name>
</gene>
<proteinExistence type="inferred from homology"/>
<dbReference type="GO" id="GO:0051302">
    <property type="term" value="P:regulation of cell division"/>
    <property type="evidence" value="ECO:0007669"/>
    <property type="project" value="UniProtKB-ARBA"/>
</dbReference>
<comment type="subunit">
    <text evidence="8">Homodimer. Forms long polymer filaments with other SOKs proteins polymers (e.g. SOK1, SOK2, SOK3 and SOK4) crucial for polar localization and biological activity. Binds to ANGUSTIFOLIA (AN).</text>
</comment>
<organism evidence="11 12">
    <name type="scientific">Dioscorea zingiberensis</name>
    <dbReference type="NCBI Taxonomy" id="325984"/>
    <lineage>
        <taxon>Eukaryota</taxon>
        <taxon>Viridiplantae</taxon>
        <taxon>Streptophyta</taxon>
        <taxon>Embryophyta</taxon>
        <taxon>Tracheophyta</taxon>
        <taxon>Spermatophyta</taxon>
        <taxon>Magnoliopsida</taxon>
        <taxon>Liliopsida</taxon>
        <taxon>Dioscoreales</taxon>
        <taxon>Dioscoreaceae</taxon>
        <taxon>Dioscorea</taxon>
    </lineage>
</organism>
<comment type="subcellular location">
    <subcellularLocation>
        <location evidence="1">Cell membrane</location>
        <topology evidence="1">Peripheral membrane protein</topology>
        <orientation evidence="1">Cytoplasmic side</orientation>
    </subcellularLocation>
</comment>
<dbReference type="GO" id="GO:0051301">
    <property type="term" value="P:cell division"/>
    <property type="evidence" value="ECO:0007669"/>
    <property type="project" value="UniProtKB-KW"/>
</dbReference>
<dbReference type="GO" id="GO:0090708">
    <property type="term" value="P:specification of plant organ axis polarity"/>
    <property type="evidence" value="ECO:0007669"/>
    <property type="project" value="UniProtKB-ARBA"/>
</dbReference>
<evidence type="ECO:0000256" key="9">
    <source>
        <dbReference type="SAM" id="MobiDB-lite"/>
    </source>
</evidence>
<evidence type="ECO:0000256" key="2">
    <source>
        <dbReference type="ARBA" id="ARBA00022473"/>
    </source>
</evidence>
<reference evidence="11" key="2">
    <citation type="journal article" date="2022" name="Hortic Res">
        <title>The genome of Dioscorea zingiberensis sheds light on the biosynthesis, origin and evolution of the medicinally important diosgenin saponins.</title>
        <authorList>
            <person name="Li Y."/>
            <person name="Tan C."/>
            <person name="Li Z."/>
            <person name="Guo J."/>
            <person name="Li S."/>
            <person name="Chen X."/>
            <person name="Wang C."/>
            <person name="Dai X."/>
            <person name="Yang H."/>
            <person name="Song W."/>
            <person name="Hou L."/>
            <person name="Xu J."/>
            <person name="Tong Z."/>
            <person name="Xu A."/>
            <person name="Yuan X."/>
            <person name="Wang W."/>
            <person name="Yang Q."/>
            <person name="Chen L."/>
            <person name="Sun Z."/>
            <person name="Wang K."/>
            <person name="Pan B."/>
            <person name="Chen J."/>
            <person name="Bao Y."/>
            <person name="Liu F."/>
            <person name="Qi X."/>
            <person name="Gang D.R."/>
            <person name="Wen J."/>
            <person name="Li J."/>
        </authorList>
    </citation>
    <scope>NUCLEOTIDE SEQUENCE</scope>
    <source>
        <tissue evidence="11">Leaf</tissue>
    </source>
</reference>
<keyword evidence="12" id="KW-1185">Reference proteome</keyword>
<keyword evidence="6" id="KW-0131">Cell cycle</keyword>
<keyword evidence="5" id="KW-0472">Membrane</keyword>
<dbReference type="PIRSF" id="PIRSF031043">
    <property type="entry name" value="UCP031043"/>
    <property type="match status" value="1"/>
</dbReference>
<keyword evidence="2" id="KW-0217">Developmental protein</keyword>
<comment type="caution">
    <text evidence="11">The sequence shown here is derived from an EMBL/GenBank/DDBJ whole genome shotgun (WGS) entry which is preliminary data.</text>
</comment>
<dbReference type="EMBL" id="JAGGNH010000010">
    <property type="protein sequence ID" value="KAJ0962273.1"/>
    <property type="molecule type" value="Genomic_DNA"/>
</dbReference>
<dbReference type="Pfam" id="PF06136">
    <property type="entry name" value="SOK"/>
    <property type="match status" value="1"/>
</dbReference>
<evidence type="ECO:0000256" key="5">
    <source>
        <dbReference type="ARBA" id="ARBA00023136"/>
    </source>
</evidence>
<feature type="compositionally biased region" description="Low complexity" evidence="9">
    <location>
        <begin position="392"/>
        <end position="402"/>
    </location>
</feature>
<keyword evidence="4" id="KW-0132">Cell division</keyword>
<evidence type="ECO:0000256" key="3">
    <source>
        <dbReference type="ARBA" id="ARBA00022475"/>
    </source>
</evidence>
<feature type="region of interest" description="Disordered" evidence="9">
    <location>
        <begin position="185"/>
        <end position="233"/>
    </location>
</feature>
<feature type="region of interest" description="Disordered" evidence="9">
    <location>
        <begin position="130"/>
        <end position="153"/>
    </location>
</feature>
<dbReference type="GO" id="GO:2000067">
    <property type="term" value="P:regulation of root morphogenesis"/>
    <property type="evidence" value="ECO:0007669"/>
    <property type="project" value="UniProtKB-ARBA"/>
</dbReference>
<dbReference type="InterPro" id="IPR021182">
    <property type="entry name" value="SOK_magnoliopsida"/>
</dbReference>
<dbReference type="GO" id="GO:0051258">
    <property type="term" value="P:protein polymerization"/>
    <property type="evidence" value="ECO:0007669"/>
    <property type="project" value="UniProtKB-ARBA"/>
</dbReference>
<dbReference type="AlphaFoldDB" id="A0A9D5BX17"/>
<protein>
    <recommendedName>
        <fullName evidence="10">SOSEKI DIX-like domain-containing protein</fullName>
    </recommendedName>
</protein>
<dbReference type="InterPro" id="IPR010369">
    <property type="entry name" value="SOK"/>
</dbReference>
<evidence type="ECO:0000256" key="4">
    <source>
        <dbReference type="ARBA" id="ARBA00022618"/>
    </source>
</evidence>
<dbReference type="PANTHER" id="PTHR31083">
    <property type="entry name" value="UPSTREAM OF FLC PROTEIN (DUF966)"/>
    <property type="match status" value="1"/>
</dbReference>
<dbReference type="OrthoDB" id="1280899at2759"/>
<evidence type="ECO:0000259" key="10">
    <source>
        <dbReference type="Pfam" id="PF06136"/>
    </source>
</evidence>
<evidence type="ECO:0000256" key="6">
    <source>
        <dbReference type="ARBA" id="ARBA00023306"/>
    </source>
</evidence>
<sequence>MAAVRGRAELQRQWKERDISPERTKVWTEPRPRTMERKVPVVYYLSRNGQLEHPHFMEVPLSSADGLYLKDAANRLDSLRGKGLASLYSWSSKRSYKNGFVWHDLSEDDLIHPVHGHEYVLKGSELLHVESSSSSSERPAETPTSRDDSELPLGLRKKTTWSSLDLNEYKVYKADLASYSAAKAAADASTQTDDRKQRRRALQVPDEQPPAELNSDEISPPPSSSSPETLESLMKSDGRGISIAAEDQDRTVGSSVSGRMRASAVLINLISCGSISVKDHGGIPVTAQYKMRLPRGGSDQVAKETMDGLMDNPSFSAIQLEDKEYFSGSFIEIKKKGCDGVAAEFPALKRSSSCNADRSSKIELLEKEIEGVRAKCIPRKPRQIGTTRKDGSSNNNSSISRSAHGSKRFNEEIPQPPALN</sequence>
<evidence type="ECO:0000256" key="8">
    <source>
        <dbReference type="ARBA" id="ARBA00046534"/>
    </source>
</evidence>
<dbReference type="InterPro" id="IPR048351">
    <property type="entry name" value="SOK_DIX"/>
</dbReference>
<feature type="region of interest" description="Disordered" evidence="9">
    <location>
        <begin position="376"/>
        <end position="420"/>
    </location>
</feature>
<reference evidence="11" key="1">
    <citation type="submission" date="2021-03" db="EMBL/GenBank/DDBJ databases">
        <authorList>
            <person name="Li Z."/>
            <person name="Yang C."/>
        </authorList>
    </citation>
    <scope>NUCLEOTIDE SEQUENCE</scope>
    <source>
        <strain evidence="11">Dzin_1.0</strain>
        <tissue evidence="11">Leaf</tissue>
    </source>
</reference>
<evidence type="ECO:0000256" key="1">
    <source>
        <dbReference type="ARBA" id="ARBA00004413"/>
    </source>
</evidence>
<accession>A0A9D5BX17</accession>
<dbReference type="GO" id="GO:0005886">
    <property type="term" value="C:plasma membrane"/>
    <property type="evidence" value="ECO:0007669"/>
    <property type="project" value="UniProtKB-SubCell"/>
</dbReference>
<evidence type="ECO:0000313" key="11">
    <source>
        <dbReference type="EMBL" id="KAJ0962273.1"/>
    </source>
</evidence>
<dbReference type="Proteomes" id="UP001085076">
    <property type="component" value="Miscellaneous, Linkage group lg10"/>
</dbReference>
<evidence type="ECO:0000313" key="12">
    <source>
        <dbReference type="Proteomes" id="UP001085076"/>
    </source>
</evidence>
<dbReference type="PANTHER" id="PTHR31083:SF4">
    <property type="entry name" value="PROTEIN SOSEKI 4-RELATED"/>
    <property type="match status" value="1"/>
</dbReference>
<comment type="similarity">
    <text evidence="7">Belongs to the SOSEKI family.</text>
</comment>
<evidence type="ECO:0000256" key="7">
    <source>
        <dbReference type="ARBA" id="ARBA00024211"/>
    </source>
</evidence>
<keyword evidence="3" id="KW-1003">Cell membrane</keyword>
<feature type="compositionally biased region" description="Basic and acidic residues" evidence="9">
    <location>
        <begin position="138"/>
        <end position="149"/>
    </location>
</feature>
<name>A0A9D5BX17_9LILI</name>
<feature type="domain" description="SOSEKI DIX-like" evidence="10">
    <location>
        <begin position="39"/>
        <end position="127"/>
    </location>
</feature>